<evidence type="ECO:0000313" key="2">
    <source>
        <dbReference type="Proteomes" id="UP001500880"/>
    </source>
</evidence>
<dbReference type="Proteomes" id="UP001500880">
    <property type="component" value="Unassembled WGS sequence"/>
</dbReference>
<dbReference type="NCBIfam" id="NF005679">
    <property type="entry name" value="PRK07475.1"/>
    <property type="match status" value="1"/>
</dbReference>
<dbReference type="RefSeq" id="WP_343836324.1">
    <property type="nucleotide sequence ID" value="NZ_BAAADO010000001.1"/>
</dbReference>
<name>A0ABN1AML1_9BACI</name>
<sequence>MIYYANPGQVSYGETLGILMLDSYAPFIPGDIGNAHTFPFPVRYETVNGLKSNNMVESDDKFYYPFLEAARNLVQNGVKAITGDCGYMAIFQKRLSRDLKVPVFLSSLLQFHFLKHLIQEDEKIGVITADSNLLDQNLLSSIDIHSMEDPIVIKGLENEPNFRSFAIDEWGILDTEKVQVEVVTAAKQLCADYPDIKMFLLECSMLPPYAKAVQDEVNLPVFDYTSMINYVYSAFTRKPFDEGH</sequence>
<reference evidence="1 2" key="1">
    <citation type="journal article" date="2019" name="Int. J. Syst. Evol. Microbiol.">
        <title>The Global Catalogue of Microorganisms (GCM) 10K type strain sequencing project: providing services to taxonomists for standard genome sequencing and annotation.</title>
        <authorList>
            <consortium name="The Broad Institute Genomics Platform"/>
            <consortium name="The Broad Institute Genome Sequencing Center for Infectious Disease"/>
            <person name="Wu L."/>
            <person name="Ma J."/>
        </authorList>
    </citation>
    <scope>NUCLEOTIDE SEQUENCE [LARGE SCALE GENOMIC DNA]</scope>
    <source>
        <strain evidence="1 2">JCM 12389</strain>
    </source>
</reference>
<evidence type="ECO:0000313" key="1">
    <source>
        <dbReference type="EMBL" id="GAA0480153.1"/>
    </source>
</evidence>
<protein>
    <submittedName>
        <fullName evidence="1">Aspartate/glutamate racemase family protein</fullName>
    </submittedName>
</protein>
<keyword evidence="2" id="KW-1185">Reference proteome</keyword>
<comment type="caution">
    <text evidence="1">The sequence shown here is derived from an EMBL/GenBank/DDBJ whole genome shotgun (WGS) entry which is preliminary data.</text>
</comment>
<proteinExistence type="predicted"/>
<gene>
    <name evidence="1" type="ORF">GCM10008986_00820</name>
</gene>
<dbReference type="EMBL" id="BAAADO010000001">
    <property type="protein sequence ID" value="GAA0480153.1"/>
    <property type="molecule type" value="Genomic_DNA"/>
</dbReference>
<accession>A0ABN1AML1</accession>
<organism evidence="1 2">
    <name type="scientific">Salinibacillus aidingensis</name>
    <dbReference type="NCBI Taxonomy" id="237684"/>
    <lineage>
        <taxon>Bacteria</taxon>
        <taxon>Bacillati</taxon>
        <taxon>Bacillota</taxon>
        <taxon>Bacilli</taxon>
        <taxon>Bacillales</taxon>
        <taxon>Bacillaceae</taxon>
        <taxon>Salinibacillus</taxon>
    </lineage>
</organism>